<reference evidence="6" key="1">
    <citation type="journal article" date="2023" name="Science">
        <title>Genome structures resolve the early diversification of teleost fishes.</title>
        <authorList>
            <person name="Parey E."/>
            <person name="Louis A."/>
            <person name="Montfort J."/>
            <person name="Bouchez O."/>
            <person name="Roques C."/>
            <person name="Iampietro C."/>
            <person name="Lluch J."/>
            <person name="Castinel A."/>
            <person name="Donnadieu C."/>
            <person name="Desvignes T."/>
            <person name="Floi Bucao C."/>
            <person name="Jouanno E."/>
            <person name="Wen M."/>
            <person name="Mejri S."/>
            <person name="Dirks R."/>
            <person name="Jansen H."/>
            <person name="Henkel C."/>
            <person name="Chen W.J."/>
            <person name="Zahm M."/>
            <person name="Cabau C."/>
            <person name="Klopp C."/>
            <person name="Thompson A.W."/>
            <person name="Robinson-Rechavi M."/>
            <person name="Braasch I."/>
            <person name="Lecointre G."/>
            <person name="Bobe J."/>
            <person name="Postlethwait J.H."/>
            <person name="Berthelot C."/>
            <person name="Roest Crollius H."/>
            <person name="Guiguen Y."/>
        </authorList>
    </citation>
    <scope>NUCLEOTIDE SEQUENCE</scope>
    <source>
        <strain evidence="6">NC1722</strain>
    </source>
</reference>
<dbReference type="AlphaFoldDB" id="A0AAD7VYT9"/>
<name>A0AAD7VYT9_9TELE</name>
<dbReference type="Gene3D" id="3.90.1150.10">
    <property type="entry name" value="Aspartate Aminotransferase, domain 1"/>
    <property type="match status" value="1"/>
</dbReference>
<comment type="caution">
    <text evidence="6">The sequence shown here is derived from an EMBL/GenBank/DDBJ whole genome shotgun (WGS) entry which is preliminary data.</text>
</comment>
<dbReference type="SUPFAM" id="SSF53383">
    <property type="entry name" value="PLP-dependent transferases"/>
    <property type="match status" value="1"/>
</dbReference>
<evidence type="ECO:0008006" key="8">
    <source>
        <dbReference type="Google" id="ProtNLM"/>
    </source>
</evidence>
<keyword evidence="7" id="KW-1185">Reference proteome</keyword>
<dbReference type="Proteomes" id="UP001221898">
    <property type="component" value="Unassembled WGS sequence"/>
</dbReference>
<protein>
    <recommendedName>
        <fullName evidence="8">Alanine transaminase</fullName>
    </recommendedName>
</protein>
<evidence type="ECO:0000313" key="6">
    <source>
        <dbReference type="EMBL" id="KAJ8362090.1"/>
    </source>
</evidence>
<evidence type="ECO:0000313" key="7">
    <source>
        <dbReference type="Proteomes" id="UP001221898"/>
    </source>
</evidence>
<accession>A0AAD7VYT9</accession>
<keyword evidence="3" id="KW-0032">Aminotransferase</keyword>
<dbReference type="InterPro" id="IPR015422">
    <property type="entry name" value="PyrdxlP-dep_Trfase_small"/>
</dbReference>
<dbReference type="PANTHER" id="PTHR11751">
    <property type="entry name" value="ALANINE AMINOTRANSFERASE"/>
    <property type="match status" value="1"/>
</dbReference>
<comment type="cofactor">
    <cofactor evidence="1">
        <name>pyridoxal 5'-phosphate</name>
        <dbReference type="ChEBI" id="CHEBI:597326"/>
    </cofactor>
</comment>
<dbReference type="InterPro" id="IPR015424">
    <property type="entry name" value="PyrdxlP-dep_Trfase"/>
</dbReference>
<dbReference type="PANTHER" id="PTHR11751:SF308">
    <property type="entry name" value="ALANINE AMINOTRANSFERASE 1"/>
    <property type="match status" value="1"/>
</dbReference>
<keyword evidence="5" id="KW-0663">Pyridoxal phosphate</keyword>
<evidence type="ECO:0000256" key="1">
    <source>
        <dbReference type="ARBA" id="ARBA00001933"/>
    </source>
</evidence>
<feature type="non-terminal residue" evidence="6">
    <location>
        <position position="1"/>
    </location>
</feature>
<sequence length="68" mass="7824">EQGQAPDMFYCMKLLEETGICLVPGSGFGQRDGTYHFRVPMKAPWLPEKRGRHLNTCLKVTALTKRWQ</sequence>
<keyword evidence="4" id="KW-0808">Transferase</keyword>
<evidence type="ECO:0000256" key="2">
    <source>
        <dbReference type="ARBA" id="ARBA00011738"/>
    </source>
</evidence>
<proteinExistence type="predicted"/>
<dbReference type="InterPro" id="IPR045088">
    <property type="entry name" value="ALAT1/2-like"/>
</dbReference>
<organism evidence="6 7">
    <name type="scientific">Aldrovandia affinis</name>
    <dbReference type="NCBI Taxonomy" id="143900"/>
    <lineage>
        <taxon>Eukaryota</taxon>
        <taxon>Metazoa</taxon>
        <taxon>Chordata</taxon>
        <taxon>Craniata</taxon>
        <taxon>Vertebrata</taxon>
        <taxon>Euteleostomi</taxon>
        <taxon>Actinopterygii</taxon>
        <taxon>Neopterygii</taxon>
        <taxon>Teleostei</taxon>
        <taxon>Notacanthiformes</taxon>
        <taxon>Halosauridae</taxon>
        <taxon>Aldrovandia</taxon>
    </lineage>
</organism>
<evidence type="ECO:0000256" key="4">
    <source>
        <dbReference type="ARBA" id="ARBA00022679"/>
    </source>
</evidence>
<evidence type="ECO:0000256" key="5">
    <source>
        <dbReference type="ARBA" id="ARBA00022898"/>
    </source>
</evidence>
<comment type="subunit">
    <text evidence="2">Homodimer.</text>
</comment>
<evidence type="ECO:0000256" key="3">
    <source>
        <dbReference type="ARBA" id="ARBA00022576"/>
    </source>
</evidence>
<dbReference type="EMBL" id="JAINUG010000770">
    <property type="protein sequence ID" value="KAJ8362090.1"/>
    <property type="molecule type" value="Genomic_DNA"/>
</dbReference>
<gene>
    <name evidence="6" type="ORF">AAFF_G00398030</name>
</gene>
<dbReference type="GO" id="GO:0008483">
    <property type="term" value="F:transaminase activity"/>
    <property type="evidence" value="ECO:0007669"/>
    <property type="project" value="UniProtKB-KW"/>
</dbReference>